<dbReference type="Proteomes" id="UP000009168">
    <property type="component" value="Unassembled WGS sequence"/>
</dbReference>
<dbReference type="Gene3D" id="1.50.40.10">
    <property type="entry name" value="Mitochondrial carrier domain"/>
    <property type="match status" value="2"/>
</dbReference>
<protein>
    <submittedName>
        <fullName evidence="12">Carrier protein</fullName>
    </submittedName>
</protein>
<evidence type="ECO:0000256" key="8">
    <source>
        <dbReference type="ARBA" id="ARBA00023136"/>
    </source>
</evidence>
<gene>
    <name evidence="12" type="ORF">TTHERM_00420020</name>
</gene>
<dbReference type="PANTHER" id="PTHR45624:SF12">
    <property type="entry name" value="MITOCHONDRIAL ORNITHINE TRANSPORTER 1"/>
    <property type="match status" value="1"/>
</dbReference>
<feature type="transmembrane region" description="Helical" evidence="11">
    <location>
        <begin position="161"/>
        <end position="180"/>
    </location>
</feature>
<dbReference type="InParanoid" id="I7MD68"/>
<feature type="repeat" description="Solcar" evidence="9">
    <location>
        <begin position="157"/>
        <end position="242"/>
    </location>
</feature>
<organism evidence="12 13">
    <name type="scientific">Tetrahymena thermophila (strain SB210)</name>
    <dbReference type="NCBI Taxonomy" id="312017"/>
    <lineage>
        <taxon>Eukaryota</taxon>
        <taxon>Sar</taxon>
        <taxon>Alveolata</taxon>
        <taxon>Ciliophora</taxon>
        <taxon>Intramacronucleata</taxon>
        <taxon>Oligohymenophorea</taxon>
        <taxon>Hymenostomatida</taxon>
        <taxon>Tetrahymenina</taxon>
        <taxon>Tetrahymenidae</taxon>
        <taxon>Tetrahymena</taxon>
    </lineage>
</organism>
<evidence type="ECO:0000256" key="5">
    <source>
        <dbReference type="ARBA" id="ARBA00022737"/>
    </source>
</evidence>
<feature type="repeat" description="Solcar" evidence="9">
    <location>
        <begin position="60"/>
        <end position="143"/>
    </location>
</feature>
<evidence type="ECO:0000256" key="6">
    <source>
        <dbReference type="ARBA" id="ARBA00022989"/>
    </source>
</evidence>
<name>I7MD68_TETTS</name>
<dbReference type="PANTHER" id="PTHR45624">
    <property type="entry name" value="MITOCHONDRIAL BASIC AMINO ACIDS TRANSPORTER-RELATED"/>
    <property type="match status" value="1"/>
</dbReference>
<feature type="transmembrane region" description="Helical" evidence="11">
    <location>
        <begin position="114"/>
        <end position="134"/>
    </location>
</feature>
<dbReference type="GO" id="GO:1990575">
    <property type="term" value="P:mitochondrial L-ornithine transmembrane transport"/>
    <property type="evidence" value="ECO:0007669"/>
    <property type="project" value="TreeGrafter"/>
</dbReference>
<dbReference type="GeneID" id="7824495"/>
<keyword evidence="8 9" id="KW-0472">Membrane</keyword>
<evidence type="ECO:0000256" key="2">
    <source>
        <dbReference type="ARBA" id="ARBA00006375"/>
    </source>
</evidence>
<evidence type="ECO:0000256" key="4">
    <source>
        <dbReference type="ARBA" id="ARBA00022692"/>
    </source>
</evidence>
<dbReference type="EMBL" id="GG662536">
    <property type="protein sequence ID" value="EAR85594.2"/>
    <property type="molecule type" value="Genomic_DNA"/>
</dbReference>
<comment type="similarity">
    <text evidence="2 10">Belongs to the mitochondrial carrier (TC 2.A.29) family.</text>
</comment>
<evidence type="ECO:0000313" key="13">
    <source>
        <dbReference type="Proteomes" id="UP000009168"/>
    </source>
</evidence>
<proteinExistence type="inferred from homology"/>
<dbReference type="InterPro" id="IPR050567">
    <property type="entry name" value="Mitochondrial_Carrier"/>
</dbReference>
<comment type="subcellular location">
    <subcellularLocation>
        <location evidence="1">Mitochondrion membrane</location>
        <topology evidence="1">Multi-pass membrane protein</topology>
    </subcellularLocation>
</comment>
<evidence type="ECO:0000256" key="1">
    <source>
        <dbReference type="ARBA" id="ARBA00004225"/>
    </source>
</evidence>
<evidence type="ECO:0000256" key="11">
    <source>
        <dbReference type="SAM" id="Phobius"/>
    </source>
</evidence>
<dbReference type="InterPro" id="IPR018108">
    <property type="entry name" value="MCP_transmembrane"/>
</dbReference>
<dbReference type="KEGG" id="tet:TTHERM_00420020"/>
<dbReference type="PROSITE" id="PS50920">
    <property type="entry name" value="SOLCAR"/>
    <property type="match status" value="3"/>
</dbReference>
<keyword evidence="4 9" id="KW-0812">Transmembrane</keyword>
<dbReference type="Pfam" id="PF00153">
    <property type="entry name" value="Mito_carr"/>
    <property type="match status" value="3"/>
</dbReference>
<evidence type="ECO:0000256" key="10">
    <source>
        <dbReference type="RuleBase" id="RU000488"/>
    </source>
</evidence>
<sequence>MQQYFQVYYLVISTFFQKISRNFLINLFFQPSNMTNQASSNQLAPALGYQKIPVQQQHIKKLTVDLLAGMITGWVSVITLQPLDMIKTTMQTSSNKQSILGCAKEIYQKSKMKGFYKGMLFPLIGSSFFSAIYYGSNEQMKKLICFLSNHKYDRTSLPLQYVFFSGSFAGLTTSCVSIPIEHVKIRLQTQKNQQYTGSIDCFKKILRNHGVVGLYKSSILQLSRDFIGCGSFFVMYDITKRYFKKQNNGELDKLRLFLSGCVAGMSYWPLCFPLDVIKTKMQSDSFVKPQFQNIKDCALQIYRYENRGFLNFYKGFLISNIRSIPNSAIALFTFENVLGFLSKLFGIQKPKH</sequence>
<dbReference type="RefSeq" id="XP_001033257.2">
    <property type="nucleotide sequence ID" value="XM_001033257.2"/>
</dbReference>
<keyword evidence="6 11" id="KW-1133">Transmembrane helix</keyword>
<dbReference type="GO" id="GO:0031966">
    <property type="term" value="C:mitochondrial membrane"/>
    <property type="evidence" value="ECO:0007669"/>
    <property type="project" value="UniProtKB-SubCell"/>
</dbReference>
<feature type="repeat" description="Solcar" evidence="9">
    <location>
        <begin position="251"/>
        <end position="340"/>
    </location>
</feature>
<dbReference type="InterPro" id="IPR023395">
    <property type="entry name" value="MCP_dom_sf"/>
</dbReference>
<dbReference type="GO" id="GO:0000064">
    <property type="term" value="F:L-ornithine transmembrane transporter activity"/>
    <property type="evidence" value="ECO:0007669"/>
    <property type="project" value="TreeGrafter"/>
</dbReference>
<reference evidence="13" key="1">
    <citation type="journal article" date="2006" name="PLoS Biol.">
        <title>Macronuclear genome sequence of the ciliate Tetrahymena thermophila, a model eukaryote.</title>
        <authorList>
            <person name="Eisen J.A."/>
            <person name="Coyne R.S."/>
            <person name="Wu M."/>
            <person name="Wu D."/>
            <person name="Thiagarajan M."/>
            <person name="Wortman J.R."/>
            <person name="Badger J.H."/>
            <person name="Ren Q."/>
            <person name="Amedeo P."/>
            <person name="Jones K.M."/>
            <person name="Tallon L.J."/>
            <person name="Delcher A.L."/>
            <person name="Salzberg S.L."/>
            <person name="Silva J.C."/>
            <person name="Haas B.J."/>
            <person name="Majoros W.H."/>
            <person name="Farzad M."/>
            <person name="Carlton J.M."/>
            <person name="Smith R.K. Jr."/>
            <person name="Garg J."/>
            <person name="Pearlman R.E."/>
            <person name="Karrer K.M."/>
            <person name="Sun L."/>
            <person name="Manning G."/>
            <person name="Elde N.C."/>
            <person name="Turkewitz A.P."/>
            <person name="Asai D.J."/>
            <person name="Wilkes D.E."/>
            <person name="Wang Y."/>
            <person name="Cai H."/>
            <person name="Collins K."/>
            <person name="Stewart B.A."/>
            <person name="Lee S.R."/>
            <person name="Wilamowska K."/>
            <person name="Weinberg Z."/>
            <person name="Ruzzo W.L."/>
            <person name="Wloga D."/>
            <person name="Gaertig J."/>
            <person name="Frankel J."/>
            <person name="Tsao C.-C."/>
            <person name="Gorovsky M.A."/>
            <person name="Keeling P.J."/>
            <person name="Waller R.F."/>
            <person name="Patron N.J."/>
            <person name="Cherry J.M."/>
            <person name="Stover N.A."/>
            <person name="Krieger C.J."/>
            <person name="del Toro C."/>
            <person name="Ryder H.F."/>
            <person name="Williamson S.C."/>
            <person name="Barbeau R.A."/>
            <person name="Hamilton E.P."/>
            <person name="Orias E."/>
        </authorList>
    </citation>
    <scope>NUCLEOTIDE SEQUENCE [LARGE SCALE GENOMIC DNA]</scope>
    <source>
        <strain evidence="13">SB210</strain>
    </source>
</reference>
<accession>I7MD68</accession>
<dbReference type="AlphaFoldDB" id="I7MD68"/>
<dbReference type="eggNOG" id="KOG0758">
    <property type="taxonomic scope" value="Eukaryota"/>
</dbReference>
<dbReference type="OrthoDB" id="434730at2759"/>
<keyword evidence="13" id="KW-1185">Reference proteome</keyword>
<evidence type="ECO:0000256" key="3">
    <source>
        <dbReference type="ARBA" id="ARBA00022448"/>
    </source>
</evidence>
<evidence type="ECO:0000313" key="12">
    <source>
        <dbReference type="EMBL" id="EAR85594.2"/>
    </source>
</evidence>
<evidence type="ECO:0000256" key="9">
    <source>
        <dbReference type="PROSITE-ProRule" id="PRU00282"/>
    </source>
</evidence>
<keyword evidence="7" id="KW-0496">Mitochondrion</keyword>
<keyword evidence="5" id="KW-0677">Repeat</keyword>
<dbReference type="SUPFAM" id="SSF103506">
    <property type="entry name" value="Mitochondrial carrier"/>
    <property type="match status" value="1"/>
</dbReference>
<keyword evidence="3 10" id="KW-0813">Transport</keyword>
<evidence type="ECO:0000256" key="7">
    <source>
        <dbReference type="ARBA" id="ARBA00023128"/>
    </source>
</evidence>